<dbReference type="Gene3D" id="3.40.190.10">
    <property type="entry name" value="Periplasmic binding protein-like II"/>
    <property type="match status" value="2"/>
</dbReference>
<dbReference type="SMART" id="SM00388">
    <property type="entry name" value="HisKA"/>
    <property type="match status" value="1"/>
</dbReference>
<dbReference type="InterPro" id="IPR001638">
    <property type="entry name" value="Solute-binding_3/MltF_N"/>
</dbReference>
<gene>
    <name evidence="9" type="ORF">VSS37_19345</name>
</gene>
<dbReference type="SUPFAM" id="SSF52172">
    <property type="entry name" value="CheY-like"/>
    <property type="match status" value="1"/>
</dbReference>
<dbReference type="SUPFAM" id="SSF47384">
    <property type="entry name" value="Homodimeric domain of signal transducing histidine kinase"/>
    <property type="match status" value="1"/>
</dbReference>
<dbReference type="InterPro" id="IPR011006">
    <property type="entry name" value="CheY-like_superfamily"/>
</dbReference>
<proteinExistence type="predicted"/>
<organism evidence="9 10">
    <name type="scientific">Candidatus Thiothrix phosphatis</name>
    <dbReference type="NCBI Taxonomy" id="3112415"/>
    <lineage>
        <taxon>Bacteria</taxon>
        <taxon>Pseudomonadati</taxon>
        <taxon>Pseudomonadota</taxon>
        <taxon>Gammaproteobacteria</taxon>
        <taxon>Thiotrichales</taxon>
        <taxon>Thiotrichaceae</taxon>
        <taxon>Thiothrix</taxon>
    </lineage>
</organism>
<dbReference type="InterPro" id="IPR004358">
    <property type="entry name" value="Sig_transdc_His_kin-like_C"/>
</dbReference>
<feature type="modified residue" description="4-aspartylphosphate" evidence="5">
    <location>
        <position position="630"/>
    </location>
</feature>
<evidence type="ECO:0000313" key="10">
    <source>
        <dbReference type="Proteomes" id="UP001308005"/>
    </source>
</evidence>
<dbReference type="Gene3D" id="3.40.50.2300">
    <property type="match status" value="1"/>
</dbReference>
<dbReference type="PROSITE" id="PS50110">
    <property type="entry name" value="RESPONSE_REGULATORY"/>
    <property type="match status" value="1"/>
</dbReference>
<dbReference type="PRINTS" id="PR00344">
    <property type="entry name" value="BCTRLSENSOR"/>
</dbReference>
<reference evidence="9 10" key="2">
    <citation type="submission" date="2024-01" db="EMBL/GenBank/DDBJ databases">
        <authorList>
            <person name="Xie X."/>
        </authorList>
    </citation>
    <scope>NUCLEOTIDE SEQUENCE [LARGE SCALE GENOMIC DNA]</scope>
    <source>
        <strain evidence="9">SCUT-1</strain>
    </source>
</reference>
<dbReference type="Proteomes" id="UP001308005">
    <property type="component" value="Unassembled WGS sequence"/>
</dbReference>
<dbReference type="SMART" id="SM00387">
    <property type="entry name" value="HATPase_c"/>
    <property type="match status" value="1"/>
</dbReference>
<feature type="chain" id="PRO_5046354902" description="histidine kinase" evidence="6">
    <location>
        <begin position="21"/>
        <end position="704"/>
    </location>
</feature>
<dbReference type="Pfam" id="PF00512">
    <property type="entry name" value="HisKA"/>
    <property type="match status" value="1"/>
</dbReference>
<dbReference type="EC" id="2.7.13.3" evidence="2"/>
<evidence type="ECO:0000256" key="1">
    <source>
        <dbReference type="ARBA" id="ARBA00000085"/>
    </source>
</evidence>
<dbReference type="CDD" id="cd16922">
    <property type="entry name" value="HATPase_EvgS-ArcB-TorS-like"/>
    <property type="match status" value="1"/>
</dbReference>
<dbReference type="InterPro" id="IPR001789">
    <property type="entry name" value="Sig_transdc_resp-reg_receiver"/>
</dbReference>
<dbReference type="Gene3D" id="3.30.565.10">
    <property type="entry name" value="Histidine kinase-like ATPase, C-terminal domain"/>
    <property type="match status" value="1"/>
</dbReference>
<protein>
    <recommendedName>
        <fullName evidence="2">histidine kinase</fullName>
        <ecNumber evidence="2">2.7.13.3</ecNumber>
    </recommendedName>
</protein>
<dbReference type="PANTHER" id="PTHR45339:SF1">
    <property type="entry name" value="HYBRID SIGNAL TRANSDUCTION HISTIDINE KINASE J"/>
    <property type="match status" value="1"/>
</dbReference>
<evidence type="ECO:0000313" key="9">
    <source>
        <dbReference type="EMBL" id="MEB4593142.1"/>
    </source>
</evidence>
<dbReference type="Pfam" id="PF00072">
    <property type="entry name" value="Response_reg"/>
    <property type="match status" value="1"/>
</dbReference>
<evidence type="ECO:0000259" key="7">
    <source>
        <dbReference type="PROSITE" id="PS50109"/>
    </source>
</evidence>
<dbReference type="SMART" id="SM00448">
    <property type="entry name" value="REC"/>
    <property type="match status" value="1"/>
</dbReference>
<evidence type="ECO:0000256" key="5">
    <source>
        <dbReference type="PROSITE-ProRule" id="PRU00169"/>
    </source>
</evidence>
<dbReference type="CDD" id="cd00082">
    <property type="entry name" value="HisKA"/>
    <property type="match status" value="1"/>
</dbReference>
<name>A0ABU6D247_9GAMM</name>
<dbReference type="InterPro" id="IPR003661">
    <property type="entry name" value="HisK_dim/P_dom"/>
</dbReference>
<dbReference type="PANTHER" id="PTHR45339">
    <property type="entry name" value="HYBRID SIGNAL TRANSDUCTION HISTIDINE KINASE J"/>
    <property type="match status" value="1"/>
</dbReference>
<feature type="domain" description="Response regulatory" evidence="8">
    <location>
        <begin position="581"/>
        <end position="697"/>
    </location>
</feature>
<evidence type="ECO:0000256" key="3">
    <source>
        <dbReference type="ARBA" id="ARBA00022553"/>
    </source>
</evidence>
<dbReference type="EMBL" id="JAYMYJ010000151">
    <property type="protein sequence ID" value="MEB4593142.1"/>
    <property type="molecule type" value="Genomic_DNA"/>
</dbReference>
<evidence type="ECO:0000256" key="2">
    <source>
        <dbReference type="ARBA" id="ARBA00012438"/>
    </source>
</evidence>
<reference evidence="10" key="1">
    <citation type="submission" date="2023-07" db="EMBL/GenBank/DDBJ databases">
        <title>The carbon used by Thiothrix.</title>
        <authorList>
            <person name="Chen L."/>
        </authorList>
    </citation>
    <scope>NUCLEOTIDE SEQUENCE [LARGE SCALE GENOMIC DNA]</scope>
</reference>
<dbReference type="PROSITE" id="PS50109">
    <property type="entry name" value="HIS_KIN"/>
    <property type="match status" value="1"/>
</dbReference>
<dbReference type="Pfam" id="PF00497">
    <property type="entry name" value="SBP_bac_3"/>
    <property type="match status" value="1"/>
</dbReference>
<accession>A0ABU6D247</accession>
<dbReference type="Gene3D" id="1.10.287.130">
    <property type="match status" value="1"/>
</dbReference>
<dbReference type="InterPro" id="IPR005467">
    <property type="entry name" value="His_kinase_dom"/>
</dbReference>
<dbReference type="CDD" id="cd17546">
    <property type="entry name" value="REC_hyHK_CKI1_RcsC-like"/>
    <property type="match status" value="1"/>
</dbReference>
<dbReference type="InterPro" id="IPR003594">
    <property type="entry name" value="HATPase_dom"/>
</dbReference>
<dbReference type="SUPFAM" id="SSF55874">
    <property type="entry name" value="ATPase domain of HSP90 chaperone/DNA topoisomerase II/histidine kinase"/>
    <property type="match status" value="1"/>
</dbReference>
<keyword evidence="3 5" id="KW-0597">Phosphoprotein</keyword>
<comment type="catalytic activity">
    <reaction evidence="1">
        <text>ATP + protein L-histidine = ADP + protein N-phospho-L-histidine.</text>
        <dbReference type="EC" id="2.7.13.3"/>
    </reaction>
</comment>
<evidence type="ECO:0000256" key="6">
    <source>
        <dbReference type="SAM" id="SignalP"/>
    </source>
</evidence>
<dbReference type="InterPro" id="IPR036097">
    <property type="entry name" value="HisK_dim/P_sf"/>
</dbReference>
<dbReference type="CDD" id="cd13708">
    <property type="entry name" value="PBP2_BvgS_like_1"/>
    <property type="match status" value="1"/>
</dbReference>
<feature type="signal peptide" evidence="6">
    <location>
        <begin position="1"/>
        <end position="20"/>
    </location>
</feature>
<dbReference type="SUPFAM" id="SSF53850">
    <property type="entry name" value="Periplasmic binding protein-like II"/>
    <property type="match status" value="1"/>
</dbReference>
<keyword evidence="6" id="KW-0732">Signal</keyword>
<sequence>MRAFLFIFVCGLLFFQTVNAAFAGPASRLPGIQDGPRPQDPAIIPLTGEEQAWLAGRGGQALRYCFSPIWQPYDFLDKGQHKGIFADYLQLMSRRLGIPLEPVISHSWGETLQFARERKCDLIAAAVKTPEREKYLAFTSPYFHATHVLLAKSDQAFIQSIDDIADKKIAVPKDGAIADMLRRDYPETQFVDVASPDELFKAVENGDAYAGVAAFAHGLQIIQQGLYNLKIIGKLDYDYPISIAVRNDAPELLSIMQRAVDSLTQADHNTINRNWNSVRVVESVDHSLVWKLALAAALILLGSGYWNRKLSRLNTALQRAKEEAVRADQAKSLFLANMSHEIRTPLNAVMGFGYLLQQTELTPQQADYLHKMQSSSQALLGIIDDILDMSKIEAGKLALHATAFRLSDVLQQVTSLFEGQARQKGLGFHLSVAAETPACLIGDPQRLAQVLLNLVSNAVKFTNQGEIRIGITLSAQVADKVRLQFRVADTGIGVSAEQEQKLFKPFSQVDSSFTRRHGGSGLGLAISQTLARLMNGNIQLDSQPEQGSTFIFSAEFAICQEHTPAHSAPAASLVKLPDSPHILLVEDDLLNQLFACELLQQAGVDVTVAHNGLEALEALGKAPFQLVFMDIQMPQMDGYETVRQIRSHEEWRHLPIVAMTAHTISTEREKCLAAGMDDYLTKPIEPARITDMLLKWTLVPQHAA</sequence>
<keyword evidence="10" id="KW-1185">Reference proteome</keyword>
<dbReference type="Pfam" id="PF02518">
    <property type="entry name" value="HATPase_c"/>
    <property type="match status" value="1"/>
</dbReference>
<comment type="caution">
    <text evidence="9">The sequence shown here is derived from an EMBL/GenBank/DDBJ whole genome shotgun (WGS) entry which is preliminary data.</text>
</comment>
<dbReference type="RefSeq" id="WP_324697866.1">
    <property type="nucleotide sequence ID" value="NZ_JAYMYJ010000151.1"/>
</dbReference>
<keyword evidence="4" id="KW-0902">Two-component regulatory system</keyword>
<evidence type="ECO:0000259" key="8">
    <source>
        <dbReference type="PROSITE" id="PS50110"/>
    </source>
</evidence>
<dbReference type="InterPro" id="IPR036890">
    <property type="entry name" value="HATPase_C_sf"/>
</dbReference>
<feature type="domain" description="Histidine kinase" evidence="7">
    <location>
        <begin position="337"/>
        <end position="558"/>
    </location>
</feature>
<evidence type="ECO:0000256" key="4">
    <source>
        <dbReference type="ARBA" id="ARBA00023012"/>
    </source>
</evidence>
<dbReference type="SMART" id="SM00062">
    <property type="entry name" value="PBPb"/>
    <property type="match status" value="1"/>
</dbReference>